<dbReference type="InterPro" id="IPR005039">
    <property type="entry name" value="Ant_C"/>
</dbReference>
<evidence type="ECO:0000313" key="2">
    <source>
        <dbReference type="EMBL" id="GET09055.1"/>
    </source>
</evidence>
<reference evidence="2" key="1">
    <citation type="submission" date="2019-10" db="EMBL/GenBank/DDBJ databases">
        <title>Lactobacillus agilis SY111 Whole Genome Sequencing Project.</title>
        <authorList>
            <person name="Suzuki S."/>
            <person name="Endo A."/>
            <person name="Maeno S."/>
            <person name="Shiwa Y."/>
            <person name="Matsutani M."/>
            <person name="Kajikawa A."/>
        </authorList>
    </citation>
    <scope>NUCLEOTIDE SEQUENCE</scope>
    <source>
        <strain evidence="2">SY111</strain>
    </source>
</reference>
<feature type="domain" description="Antirepressor protein C-terminal" evidence="1">
    <location>
        <begin position="127"/>
        <end position="226"/>
    </location>
</feature>
<proteinExistence type="predicted"/>
<gene>
    <name evidence="2" type="ORF">SY111_16790</name>
</gene>
<name>A0A6F9XV62_9LACO</name>
<evidence type="ECO:0000259" key="1">
    <source>
        <dbReference type="Pfam" id="PF03374"/>
    </source>
</evidence>
<dbReference type="NCBIfam" id="TIGR02681">
    <property type="entry name" value="phage_pRha"/>
    <property type="match status" value="1"/>
</dbReference>
<dbReference type="GO" id="GO:0003677">
    <property type="term" value="F:DNA binding"/>
    <property type="evidence" value="ECO:0007669"/>
    <property type="project" value="InterPro"/>
</dbReference>
<dbReference type="Proteomes" id="UP000494178">
    <property type="component" value="Unassembled WGS sequence"/>
</dbReference>
<accession>A0A6F9XV62</accession>
<comment type="caution">
    <text evidence="2">The sequence shown here is derived from an EMBL/GenBank/DDBJ whole genome shotgun (WGS) entry which is preliminary data.</text>
</comment>
<dbReference type="EMBL" id="BLAN01000109">
    <property type="protein sequence ID" value="GET09055.1"/>
    <property type="molecule type" value="Genomic_DNA"/>
</dbReference>
<dbReference type="InterPro" id="IPR014054">
    <property type="entry name" value="Phage_regulatory_Rha"/>
</dbReference>
<organism evidence="2">
    <name type="scientific">Ligilactobacillus agilis</name>
    <dbReference type="NCBI Taxonomy" id="1601"/>
    <lineage>
        <taxon>Bacteria</taxon>
        <taxon>Bacillati</taxon>
        <taxon>Bacillota</taxon>
        <taxon>Bacilli</taxon>
        <taxon>Lactobacillales</taxon>
        <taxon>Lactobacillaceae</taxon>
        <taxon>Ligilactobacillus</taxon>
    </lineage>
</organism>
<dbReference type="RefSeq" id="WP_172586342.1">
    <property type="nucleotide sequence ID" value="NZ_BLAN01000109.1"/>
</dbReference>
<dbReference type="Pfam" id="PF09669">
    <property type="entry name" value="Phage_pRha"/>
    <property type="match status" value="1"/>
</dbReference>
<protein>
    <recommendedName>
        <fullName evidence="1">Antirepressor protein C-terminal domain-containing protein</fullName>
    </recommendedName>
</protein>
<sequence length="321" mass="37313">MENLVITHEAQAVTTSLKVAEVFEKEHRNVMQSIKNLTAENSATRKMFVEDSYLNSRNQSFPMFYMDRDGFTLLAMGFTGSKAMEFKLKYIEAFNRMEQALKEQQATPFKLPQTYSEALYELAEKAKQIEALEPRAKKYDRYLSSKGLITTTEVAKEYGMSGRELNEFLHGKGIIYKRGDKWFVYQKYANDALAGYEIYMPRDDKEVRRTLKWTTKGVQFIRDLLDAEGIKPVLERPQQLTMQEEYNGEWYTASSIVYYLGLSEEYIVEVGKIANKLHLKPMFTDCNQYCRKTLDANGFPRWEYTRLGAGVIEKELYKLAG</sequence>
<dbReference type="Pfam" id="PF03374">
    <property type="entry name" value="ANT"/>
    <property type="match status" value="1"/>
</dbReference>
<dbReference type="AlphaFoldDB" id="A0A6F9XV62"/>